<dbReference type="FunFam" id="3.80.10.10:FF:000111">
    <property type="entry name" value="LRR receptor-like serine/threonine-protein kinase ERECTA"/>
    <property type="match status" value="1"/>
</dbReference>
<feature type="transmembrane region" description="Helical" evidence="9">
    <location>
        <begin position="263"/>
        <end position="286"/>
    </location>
</feature>
<dbReference type="Gene3D" id="3.30.200.20">
    <property type="entry name" value="Phosphorylase Kinase, domain 1"/>
    <property type="match status" value="1"/>
</dbReference>
<keyword evidence="4 9" id="KW-0812">Transmembrane</keyword>
<keyword evidence="12" id="KW-1185">Reference proteome</keyword>
<evidence type="ECO:0000256" key="6">
    <source>
        <dbReference type="ARBA" id="ARBA00022989"/>
    </source>
</evidence>
<keyword evidence="6 9" id="KW-1133">Transmembrane helix</keyword>
<evidence type="ECO:0000256" key="5">
    <source>
        <dbReference type="ARBA" id="ARBA00022737"/>
    </source>
</evidence>
<keyword evidence="7 9" id="KW-0472">Membrane</keyword>
<evidence type="ECO:0000256" key="8">
    <source>
        <dbReference type="ARBA" id="ARBA00023180"/>
    </source>
</evidence>
<name>A0AAP0KNR4_9MAGN</name>
<protein>
    <recommendedName>
        <fullName evidence="10">Protein kinase domain-containing protein</fullName>
    </recommendedName>
</protein>
<evidence type="ECO:0000256" key="1">
    <source>
        <dbReference type="ARBA" id="ARBA00004167"/>
    </source>
</evidence>
<gene>
    <name evidence="11" type="ORF">Sjap_002494</name>
</gene>
<evidence type="ECO:0000256" key="9">
    <source>
        <dbReference type="SAM" id="Phobius"/>
    </source>
</evidence>
<dbReference type="Proteomes" id="UP001417504">
    <property type="component" value="Unassembled WGS sequence"/>
</dbReference>
<dbReference type="InterPro" id="IPR000719">
    <property type="entry name" value="Prot_kinase_dom"/>
</dbReference>
<organism evidence="11 12">
    <name type="scientific">Stephania japonica</name>
    <dbReference type="NCBI Taxonomy" id="461633"/>
    <lineage>
        <taxon>Eukaryota</taxon>
        <taxon>Viridiplantae</taxon>
        <taxon>Streptophyta</taxon>
        <taxon>Embryophyta</taxon>
        <taxon>Tracheophyta</taxon>
        <taxon>Spermatophyta</taxon>
        <taxon>Magnoliopsida</taxon>
        <taxon>Ranunculales</taxon>
        <taxon>Menispermaceae</taxon>
        <taxon>Menispermoideae</taxon>
        <taxon>Cissampelideae</taxon>
        <taxon>Stephania</taxon>
    </lineage>
</organism>
<sequence>MATALARSRRGSQGADSKGTAQIIIPSSLGKLQNLEGLLLHGNRLTGEIPPSLGNISVLNVLDLSYNHLEGPIPSTLGQCKHLLKLILFKNNLNGSIPKQVLTGLSSLSIVKLDVFMNSLTGPLPLEVGNLKNLWYLDVSQNKFNGEIPITLGSCMSLKFLYLDHNFFEREIPMNLKALEGLSELDLSRNNLSGSIPKYLQSFPLEYLNLSLNNLEGEVPNGGIFRNSSVVFVGGNKKLCGGIIELHLPKCNTKRSMKRERSFHLKILIAIIFSAVGCFFLFLLVWTSCPMMRRAKKTLSSACSTDEFNMIKLSYEDLFKATNGFSETNLIGSGSFGCVYKGVLGQDETIVTVKVLNLQQRGAPKSFKVECNALRNIRHRNLVKILTSCSSIDSKGDDFKALVYEFMPNGSLEQWLHPRFDGEHSQSRTLSLVQRITILVDVASALEYLHHYCHARIVHCDLKPNIWSSWDKIMRMRNEASTIIQLPILIKDPVIS</sequence>
<keyword evidence="3" id="KW-0433">Leucine-rich repeat</keyword>
<dbReference type="Gene3D" id="3.80.10.10">
    <property type="entry name" value="Ribonuclease Inhibitor"/>
    <property type="match status" value="1"/>
</dbReference>
<accession>A0AAP0KNR4</accession>
<evidence type="ECO:0000256" key="3">
    <source>
        <dbReference type="ARBA" id="ARBA00022614"/>
    </source>
</evidence>
<evidence type="ECO:0000256" key="7">
    <source>
        <dbReference type="ARBA" id="ARBA00023136"/>
    </source>
</evidence>
<dbReference type="PANTHER" id="PTHR27008">
    <property type="entry name" value="OS04G0122200 PROTEIN"/>
    <property type="match status" value="1"/>
</dbReference>
<dbReference type="InterPro" id="IPR001611">
    <property type="entry name" value="Leu-rich_rpt"/>
</dbReference>
<dbReference type="InterPro" id="IPR051809">
    <property type="entry name" value="Plant_receptor-like_S/T_kinase"/>
</dbReference>
<evidence type="ECO:0000313" key="11">
    <source>
        <dbReference type="EMBL" id="KAK9155014.1"/>
    </source>
</evidence>
<dbReference type="PROSITE" id="PS50011">
    <property type="entry name" value="PROTEIN_KINASE_DOM"/>
    <property type="match status" value="1"/>
</dbReference>
<dbReference type="GO" id="GO:0016020">
    <property type="term" value="C:membrane"/>
    <property type="evidence" value="ECO:0007669"/>
    <property type="project" value="UniProtKB-SubCell"/>
</dbReference>
<dbReference type="InterPro" id="IPR011009">
    <property type="entry name" value="Kinase-like_dom_sf"/>
</dbReference>
<keyword evidence="8" id="KW-0325">Glycoprotein</keyword>
<dbReference type="AlphaFoldDB" id="A0AAP0KNR4"/>
<dbReference type="SUPFAM" id="SSF56112">
    <property type="entry name" value="Protein kinase-like (PK-like)"/>
    <property type="match status" value="1"/>
</dbReference>
<evidence type="ECO:0000256" key="4">
    <source>
        <dbReference type="ARBA" id="ARBA00022692"/>
    </source>
</evidence>
<dbReference type="Gene3D" id="1.10.510.10">
    <property type="entry name" value="Transferase(Phosphotransferase) domain 1"/>
    <property type="match status" value="1"/>
</dbReference>
<reference evidence="11 12" key="1">
    <citation type="submission" date="2024-01" db="EMBL/GenBank/DDBJ databases">
        <title>Genome assemblies of Stephania.</title>
        <authorList>
            <person name="Yang L."/>
        </authorList>
    </citation>
    <scope>NUCLEOTIDE SEQUENCE [LARGE SCALE GENOMIC DNA]</scope>
    <source>
        <strain evidence="11">QJT</strain>
        <tissue evidence="11">Leaf</tissue>
    </source>
</reference>
<proteinExistence type="inferred from homology"/>
<dbReference type="FunFam" id="3.80.10.10:FF:000383">
    <property type="entry name" value="Leucine-rich repeat receptor protein kinase EMS1"/>
    <property type="match status" value="1"/>
</dbReference>
<comment type="subcellular location">
    <subcellularLocation>
        <location evidence="1">Membrane</location>
        <topology evidence="1">Single-pass membrane protein</topology>
    </subcellularLocation>
</comment>
<keyword evidence="5" id="KW-0677">Repeat</keyword>
<evidence type="ECO:0000313" key="12">
    <source>
        <dbReference type="Proteomes" id="UP001417504"/>
    </source>
</evidence>
<dbReference type="FunFam" id="3.30.200.20:FF:000432">
    <property type="entry name" value="LRR receptor-like serine/threonine-protein kinase EFR"/>
    <property type="match status" value="1"/>
</dbReference>
<dbReference type="EMBL" id="JBBNAE010000001">
    <property type="protein sequence ID" value="KAK9155014.1"/>
    <property type="molecule type" value="Genomic_DNA"/>
</dbReference>
<evidence type="ECO:0000256" key="2">
    <source>
        <dbReference type="ARBA" id="ARBA00009592"/>
    </source>
</evidence>
<dbReference type="Pfam" id="PF00069">
    <property type="entry name" value="Pkinase"/>
    <property type="match status" value="1"/>
</dbReference>
<feature type="domain" description="Protein kinase" evidence="10">
    <location>
        <begin position="325"/>
        <end position="496"/>
    </location>
</feature>
<dbReference type="PANTHER" id="PTHR27008:SF596">
    <property type="entry name" value="OS02G0215500 PROTEIN"/>
    <property type="match status" value="1"/>
</dbReference>
<comment type="similarity">
    <text evidence="2">Belongs to the RLP family.</text>
</comment>
<comment type="caution">
    <text evidence="11">The sequence shown here is derived from an EMBL/GenBank/DDBJ whole genome shotgun (WGS) entry which is preliminary data.</text>
</comment>
<dbReference type="GO" id="GO:0004672">
    <property type="term" value="F:protein kinase activity"/>
    <property type="evidence" value="ECO:0007669"/>
    <property type="project" value="InterPro"/>
</dbReference>
<dbReference type="InterPro" id="IPR032675">
    <property type="entry name" value="LRR_dom_sf"/>
</dbReference>
<evidence type="ECO:0000259" key="10">
    <source>
        <dbReference type="PROSITE" id="PS50011"/>
    </source>
</evidence>
<dbReference type="Pfam" id="PF00560">
    <property type="entry name" value="LRR_1"/>
    <property type="match status" value="4"/>
</dbReference>
<dbReference type="GO" id="GO:0005524">
    <property type="term" value="F:ATP binding"/>
    <property type="evidence" value="ECO:0007669"/>
    <property type="project" value="InterPro"/>
</dbReference>
<dbReference type="SUPFAM" id="SSF52058">
    <property type="entry name" value="L domain-like"/>
    <property type="match status" value="1"/>
</dbReference>